<evidence type="ECO:0000313" key="3">
    <source>
        <dbReference type="EMBL" id="SDD85649.1"/>
    </source>
</evidence>
<evidence type="ECO:0000313" key="4">
    <source>
        <dbReference type="Proteomes" id="UP000198546"/>
    </source>
</evidence>
<dbReference type="Gene3D" id="3.10.450.50">
    <property type="match status" value="1"/>
</dbReference>
<reference evidence="3 4" key="1">
    <citation type="submission" date="2016-10" db="EMBL/GenBank/DDBJ databases">
        <authorList>
            <person name="de Groot N.N."/>
        </authorList>
    </citation>
    <scope>NUCLEOTIDE SEQUENCE [LARGE SCALE GENOMIC DNA]</scope>
    <source>
        <strain evidence="3 4">MON 2.2</strain>
    </source>
</reference>
<feature type="domain" description="DUF4440" evidence="2">
    <location>
        <begin position="8"/>
        <end position="112"/>
    </location>
</feature>
<proteinExistence type="predicted"/>
<dbReference type="Proteomes" id="UP000198546">
    <property type="component" value="Chromosome i"/>
</dbReference>
<accession>A0A1G6Y5F5</accession>
<gene>
    <name evidence="3" type="ORF">SAMN04489747_1906</name>
</gene>
<evidence type="ECO:0000259" key="2">
    <source>
        <dbReference type="Pfam" id="PF14534"/>
    </source>
</evidence>
<dbReference type="InterPro" id="IPR027843">
    <property type="entry name" value="DUF4440"/>
</dbReference>
<dbReference type="RefSeq" id="WP_231946578.1">
    <property type="nucleotide sequence ID" value="NZ_LT629688.1"/>
</dbReference>
<dbReference type="EMBL" id="LT629688">
    <property type="protein sequence ID" value="SDD85649.1"/>
    <property type="molecule type" value="Genomic_DNA"/>
</dbReference>
<keyword evidence="4" id="KW-1185">Reference proteome</keyword>
<dbReference type="STRING" id="675864.SAMN04489747_1906"/>
<organism evidence="3 4">
    <name type="scientific">Auraticoccus monumenti</name>
    <dbReference type="NCBI Taxonomy" id="675864"/>
    <lineage>
        <taxon>Bacteria</taxon>
        <taxon>Bacillati</taxon>
        <taxon>Actinomycetota</taxon>
        <taxon>Actinomycetes</taxon>
        <taxon>Propionibacteriales</taxon>
        <taxon>Propionibacteriaceae</taxon>
        <taxon>Auraticoccus</taxon>
    </lineage>
</organism>
<dbReference type="Pfam" id="PF14534">
    <property type="entry name" value="DUF4440"/>
    <property type="match status" value="1"/>
</dbReference>
<feature type="region of interest" description="Disordered" evidence="1">
    <location>
        <begin position="118"/>
        <end position="140"/>
    </location>
</feature>
<protein>
    <recommendedName>
        <fullName evidence="2">DUF4440 domain-containing protein</fullName>
    </recommendedName>
</protein>
<name>A0A1G6Y5F5_9ACTN</name>
<dbReference type="AlphaFoldDB" id="A0A1G6Y5F5"/>
<evidence type="ECO:0000256" key="1">
    <source>
        <dbReference type="SAM" id="MobiDB-lite"/>
    </source>
</evidence>
<sequence>MSIDIEELLELEHRGWRSLCEGRGGEFYGATTTPEAVMVQADGTVLDHQAVVASLGRARPWTGYEISDARLVPLGEDHVALLYTGRAHREDEPPFEALMCSVWTRAGGPWRLALHQQTVPTGGTAGPGPEGTGSDVQARD</sequence>
<dbReference type="SUPFAM" id="SSF54427">
    <property type="entry name" value="NTF2-like"/>
    <property type="match status" value="1"/>
</dbReference>
<dbReference type="InterPro" id="IPR032710">
    <property type="entry name" value="NTF2-like_dom_sf"/>
</dbReference>